<keyword evidence="2" id="KW-1185">Reference proteome</keyword>
<gene>
    <name evidence="1" type="ORF">OGAPHI_005472</name>
</gene>
<evidence type="ECO:0000313" key="2">
    <source>
        <dbReference type="Proteomes" id="UP000769157"/>
    </source>
</evidence>
<dbReference type="RefSeq" id="XP_046059313.1">
    <property type="nucleotide sequence ID" value="XM_046206660.1"/>
</dbReference>
<organism evidence="1 2">
    <name type="scientific">Ogataea philodendri</name>
    <dbReference type="NCBI Taxonomy" id="1378263"/>
    <lineage>
        <taxon>Eukaryota</taxon>
        <taxon>Fungi</taxon>
        <taxon>Dikarya</taxon>
        <taxon>Ascomycota</taxon>
        <taxon>Saccharomycotina</taxon>
        <taxon>Pichiomycetes</taxon>
        <taxon>Pichiales</taxon>
        <taxon>Pichiaceae</taxon>
        <taxon>Ogataea</taxon>
    </lineage>
</organism>
<reference evidence="1" key="2">
    <citation type="submission" date="2021-01" db="EMBL/GenBank/DDBJ databases">
        <authorList>
            <person name="Schikora-Tamarit M.A."/>
        </authorList>
    </citation>
    <scope>NUCLEOTIDE SEQUENCE</scope>
    <source>
        <strain evidence="1">CBS6075</strain>
    </source>
</reference>
<protein>
    <submittedName>
        <fullName evidence="1">Uncharacterized protein</fullName>
    </submittedName>
</protein>
<proteinExistence type="predicted"/>
<name>A0A9P8T1K2_9ASCO</name>
<dbReference type="GeneID" id="70237436"/>
<dbReference type="AlphaFoldDB" id="A0A9P8T1K2"/>
<reference evidence="1" key="1">
    <citation type="journal article" date="2021" name="Open Biol.">
        <title>Shared evolutionary footprints suggest mitochondrial oxidative damage underlies multiple complex I losses in fungi.</title>
        <authorList>
            <person name="Schikora-Tamarit M.A."/>
            <person name="Marcet-Houben M."/>
            <person name="Nosek J."/>
            <person name="Gabaldon T."/>
        </authorList>
    </citation>
    <scope>NUCLEOTIDE SEQUENCE</scope>
    <source>
        <strain evidence="1">CBS6075</strain>
    </source>
</reference>
<dbReference type="EMBL" id="JAEUBE010000378">
    <property type="protein sequence ID" value="KAH3662224.1"/>
    <property type="molecule type" value="Genomic_DNA"/>
</dbReference>
<sequence length="82" mass="8924">MKSVATIPIITLLASSLEEPLLKSTSAFDKGRSLYGLKPSRTLSNSSSSNRSLVEFLVELIGKAPFLPEVEELLLVEDFGEL</sequence>
<evidence type="ECO:0000313" key="1">
    <source>
        <dbReference type="EMBL" id="KAH3662224.1"/>
    </source>
</evidence>
<comment type="caution">
    <text evidence="1">The sequence shown here is derived from an EMBL/GenBank/DDBJ whole genome shotgun (WGS) entry which is preliminary data.</text>
</comment>
<dbReference type="Proteomes" id="UP000769157">
    <property type="component" value="Unassembled WGS sequence"/>
</dbReference>
<accession>A0A9P8T1K2</accession>